<accession>A0A137PE72</accession>
<proteinExistence type="predicted"/>
<dbReference type="EMBL" id="KQ964439">
    <property type="protein sequence ID" value="KXN73280.1"/>
    <property type="molecule type" value="Genomic_DNA"/>
</dbReference>
<protein>
    <submittedName>
        <fullName evidence="1">Uncharacterized protein</fullName>
    </submittedName>
</protein>
<organism evidence="1 2">
    <name type="scientific">Conidiobolus coronatus (strain ATCC 28846 / CBS 209.66 / NRRL 28638)</name>
    <name type="common">Delacroixia coronata</name>
    <dbReference type="NCBI Taxonomy" id="796925"/>
    <lineage>
        <taxon>Eukaryota</taxon>
        <taxon>Fungi</taxon>
        <taxon>Fungi incertae sedis</taxon>
        <taxon>Zoopagomycota</taxon>
        <taxon>Entomophthoromycotina</taxon>
        <taxon>Entomophthoromycetes</taxon>
        <taxon>Entomophthorales</taxon>
        <taxon>Ancylistaceae</taxon>
        <taxon>Conidiobolus</taxon>
    </lineage>
</organism>
<dbReference type="AlphaFoldDB" id="A0A137PE72"/>
<reference evidence="1 2" key="1">
    <citation type="journal article" date="2015" name="Genome Biol. Evol.">
        <title>Phylogenomic analyses indicate that early fungi evolved digesting cell walls of algal ancestors of land plants.</title>
        <authorList>
            <person name="Chang Y."/>
            <person name="Wang S."/>
            <person name="Sekimoto S."/>
            <person name="Aerts A.L."/>
            <person name="Choi C."/>
            <person name="Clum A."/>
            <person name="LaButti K.M."/>
            <person name="Lindquist E.A."/>
            <person name="Yee Ngan C."/>
            <person name="Ohm R.A."/>
            <person name="Salamov A.A."/>
            <person name="Grigoriev I.V."/>
            <person name="Spatafora J.W."/>
            <person name="Berbee M.L."/>
        </authorList>
    </citation>
    <scope>NUCLEOTIDE SEQUENCE [LARGE SCALE GENOMIC DNA]</scope>
    <source>
        <strain evidence="1 2">NRRL 28638</strain>
    </source>
</reference>
<dbReference type="Proteomes" id="UP000070444">
    <property type="component" value="Unassembled WGS sequence"/>
</dbReference>
<evidence type="ECO:0000313" key="1">
    <source>
        <dbReference type="EMBL" id="KXN73280.1"/>
    </source>
</evidence>
<sequence length="219" mass="25551">MSSIKQYLNSKNLKKLNHIILKCSHPDYFKLINNSNLNLNSIQSKNHEFLVKWNCFTQEFDLLNQLLSSTNRCKDDKPSKFELIKLYSETNVIDFDFYLKSNTIVNSDVNIIETSIELKLNNELKKVYTYLNRDQKINALQLNYLKLIGDHLVELNIQEASPISNEINKQYESNIENSLKLKNRTPNNGRQNNIRQQYLKGLKSHLLSNKNNNISGIKS</sequence>
<gene>
    <name evidence="1" type="ORF">CONCODRAFT_3755</name>
</gene>
<keyword evidence="2" id="KW-1185">Reference proteome</keyword>
<name>A0A137PE72_CONC2</name>
<evidence type="ECO:0000313" key="2">
    <source>
        <dbReference type="Proteomes" id="UP000070444"/>
    </source>
</evidence>